<dbReference type="PRINTS" id="PR00081">
    <property type="entry name" value="GDHRDH"/>
</dbReference>
<dbReference type="InterPro" id="IPR002347">
    <property type="entry name" value="SDR_fam"/>
</dbReference>
<dbReference type="RefSeq" id="WP_344609123.1">
    <property type="nucleotide sequence ID" value="NZ_BAAAHE010000049.1"/>
</dbReference>
<comment type="similarity">
    <text evidence="1">Belongs to the short-chain dehydrogenases/reductases (SDR) family.</text>
</comment>
<dbReference type="InterPro" id="IPR036291">
    <property type="entry name" value="NAD(P)-bd_dom_sf"/>
</dbReference>
<proteinExistence type="inferred from homology"/>
<reference evidence="4" key="1">
    <citation type="journal article" date="2019" name="Int. J. Syst. Evol. Microbiol.">
        <title>The Global Catalogue of Microorganisms (GCM) 10K type strain sequencing project: providing services to taxonomists for standard genome sequencing and annotation.</title>
        <authorList>
            <consortium name="The Broad Institute Genomics Platform"/>
            <consortium name="The Broad Institute Genome Sequencing Center for Infectious Disease"/>
            <person name="Wu L."/>
            <person name="Ma J."/>
        </authorList>
    </citation>
    <scope>NUCLEOTIDE SEQUENCE [LARGE SCALE GENOMIC DNA]</scope>
    <source>
        <strain evidence="4">JCM 10671</strain>
    </source>
</reference>
<keyword evidence="2" id="KW-0560">Oxidoreductase</keyword>
<keyword evidence="4" id="KW-1185">Reference proteome</keyword>
<evidence type="ECO:0000256" key="2">
    <source>
        <dbReference type="ARBA" id="ARBA00023002"/>
    </source>
</evidence>
<dbReference type="Proteomes" id="UP001500957">
    <property type="component" value="Unassembled WGS sequence"/>
</dbReference>
<dbReference type="PANTHER" id="PTHR43639:SF1">
    <property type="entry name" value="SHORT-CHAIN DEHYDROGENASE_REDUCTASE FAMILY PROTEIN"/>
    <property type="match status" value="1"/>
</dbReference>
<accession>A0ABP3SF02</accession>
<name>A0ABP3SF02_9ACTN</name>
<evidence type="ECO:0000313" key="3">
    <source>
        <dbReference type="EMBL" id="GAA0636085.1"/>
    </source>
</evidence>
<dbReference type="EMBL" id="BAAAHE010000049">
    <property type="protein sequence ID" value="GAA0636085.1"/>
    <property type="molecule type" value="Genomic_DNA"/>
</dbReference>
<evidence type="ECO:0000256" key="1">
    <source>
        <dbReference type="ARBA" id="ARBA00006484"/>
    </source>
</evidence>
<dbReference type="SUPFAM" id="SSF51735">
    <property type="entry name" value="NAD(P)-binding Rossmann-fold domains"/>
    <property type="match status" value="1"/>
</dbReference>
<comment type="caution">
    <text evidence="3">The sequence shown here is derived from an EMBL/GenBank/DDBJ whole genome shotgun (WGS) entry which is preliminary data.</text>
</comment>
<dbReference type="Pfam" id="PF13561">
    <property type="entry name" value="adh_short_C2"/>
    <property type="match status" value="1"/>
</dbReference>
<evidence type="ECO:0000313" key="4">
    <source>
        <dbReference type="Proteomes" id="UP001500957"/>
    </source>
</evidence>
<organism evidence="3 4">
    <name type="scientific">Sporichthya brevicatena</name>
    <dbReference type="NCBI Taxonomy" id="171442"/>
    <lineage>
        <taxon>Bacteria</taxon>
        <taxon>Bacillati</taxon>
        <taxon>Actinomycetota</taxon>
        <taxon>Actinomycetes</taxon>
        <taxon>Sporichthyales</taxon>
        <taxon>Sporichthyaceae</taxon>
        <taxon>Sporichthya</taxon>
    </lineage>
</organism>
<protein>
    <submittedName>
        <fullName evidence="3">SDR family oxidoreductase</fullName>
    </submittedName>
</protein>
<dbReference type="Gene3D" id="3.40.50.720">
    <property type="entry name" value="NAD(P)-binding Rossmann-like Domain"/>
    <property type="match status" value="1"/>
</dbReference>
<dbReference type="PANTHER" id="PTHR43639">
    <property type="entry name" value="OXIDOREDUCTASE, SHORT-CHAIN DEHYDROGENASE/REDUCTASE FAMILY (AFU_ORTHOLOGUE AFUA_5G02870)"/>
    <property type="match status" value="1"/>
</dbReference>
<gene>
    <name evidence="3" type="ORF">GCM10009547_45380</name>
</gene>
<sequence length="244" mass="25778">MTQRVSLVVGGIKGIGAATTRVLAAHGPVFASYLSDHAAAQAFALEMKEQGLDVTVLPSDVRTRAGVAALVDEVVTAAGGIDIVVFAAVAAKLQSPLRVSEETWADVLATNTAPLLWLGQEMAERGRDNGRLVALTSPWSHRYVEGYGAIGPSKAALESLVVYLASELAKKGTTVNAVSGGLVDTPLMRSLVPEKEIEALARRTPLGRIGRPEDIANAVDWVTSERASWMTGQVLTLDGGYFLR</sequence>